<evidence type="ECO:0000313" key="3">
    <source>
        <dbReference type="Proteomes" id="UP000002630"/>
    </source>
</evidence>
<feature type="compositionally biased region" description="Gly residues" evidence="1">
    <location>
        <begin position="689"/>
        <end position="698"/>
    </location>
</feature>
<reference evidence="2 3" key="1">
    <citation type="journal article" date="2010" name="Nature">
        <title>The Ectocarpus genome and the independent evolution of multicellularity in brown algae.</title>
        <authorList>
            <person name="Cock J.M."/>
            <person name="Sterck L."/>
            <person name="Rouze P."/>
            <person name="Scornet D."/>
            <person name="Allen A.E."/>
            <person name="Amoutzias G."/>
            <person name="Anthouard V."/>
            <person name="Artiguenave F."/>
            <person name="Aury J.M."/>
            <person name="Badger J.H."/>
            <person name="Beszteri B."/>
            <person name="Billiau K."/>
            <person name="Bonnet E."/>
            <person name="Bothwell J.H."/>
            <person name="Bowler C."/>
            <person name="Boyen C."/>
            <person name="Brownlee C."/>
            <person name="Carrano C.J."/>
            <person name="Charrier B."/>
            <person name="Cho G.Y."/>
            <person name="Coelho S.M."/>
            <person name="Collen J."/>
            <person name="Corre E."/>
            <person name="Da Silva C."/>
            <person name="Delage L."/>
            <person name="Delaroque N."/>
            <person name="Dittami S.M."/>
            <person name="Doulbeau S."/>
            <person name="Elias M."/>
            <person name="Farnham G."/>
            <person name="Gachon C.M."/>
            <person name="Gschloessl B."/>
            <person name="Heesch S."/>
            <person name="Jabbari K."/>
            <person name="Jubin C."/>
            <person name="Kawai H."/>
            <person name="Kimura K."/>
            <person name="Kloareg B."/>
            <person name="Kupper F.C."/>
            <person name="Lang D."/>
            <person name="Le Bail A."/>
            <person name="Leblanc C."/>
            <person name="Lerouge P."/>
            <person name="Lohr M."/>
            <person name="Lopez P.J."/>
            <person name="Martens C."/>
            <person name="Maumus F."/>
            <person name="Michel G."/>
            <person name="Miranda-Saavedra D."/>
            <person name="Morales J."/>
            <person name="Moreau H."/>
            <person name="Motomura T."/>
            <person name="Nagasato C."/>
            <person name="Napoli C.A."/>
            <person name="Nelson D.R."/>
            <person name="Nyvall-Collen P."/>
            <person name="Peters A.F."/>
            <person name="Pommier C."/>
            <person name="Potin P."/>
            <person name="Poulain J."/>
            <person name="Quesneville H."/>
            <person name="Read B."/>
            <person name="Rensing S.A."/>
            <person name="Ritter A."/>
            <person name="Rousvoal S."/>
            <person name="Samanta M."/>
            <person name="Samson G."/>
            <person name="Schroeder D.C."/>
            <person name="Segurens B."/>
            <person name="Strittmatter M."/>
            <person name="Tonon T."/>
            <person name="Tregear J.W."/>
            <person name="Valentin K."/>
            <person name="von Dassow P."/>
            <person name="Yamagishi T."/>
            <person name="Van de Peer Y."/>
            <person name="Wincker P."/>
        </authorList>
    </citation>
    <scope>NUCLEOTIDE SEQUENCE [LARGE SCALE GENOMIC DNA]</scope>
    <source>
        <strain evidence="3">Ec32 / CCAP1310/4</strain>
    </source>
</reference>
<feature type="region of interest" description="Disordered" evidence="1">
    <location>
        <begin position="1261"/>
        <end position="1335"/>
    </location>
</feature>
<feature type="compositionally biased region" description="Basic and acidic residues" evidence="1">
    <location>
        <begin position="466"/>
        <end position="478"/>
    </location>
</feature>
<feature type="compositionally biased region" description="Basic and acidic residues" evidence="1">
    <location>
        <begin position="427"/>
        <end position="442"/>
    </location>
</feature>
<keyword evidence="3" id="KW-1185">Reference proteome</keyword>
<organism evidence="2 3">
    <name type="scientific">Ectocarpus siliculosus</name>
    <name type="common">Brown alga</name>
    <name type="synonym">Conferva siliculosa</name>
    <dbReference type="NCBI Taxonomy" id="2880"/>
    <lineage>
        <taxon>Eukaryota</taxon>
        <taxon>Sar</taxon>
        <taxon>Stramenopiles</taxon>
        <taxon>Ochrophyta</taxon>
        <taxon>PX clade</taxon>
        <taxon>Phaeophyceae</taxon>
        <taxon>Ectocarpales</taxon>
        <taxon>Ectocarpaceae</taxon>
        <taxon>Ectocarpus</taxon>
    </lineage>
</organism>
<dbReference type="Proteomes" id="UP000002630">
    <property type="component" value="Linkage Group LG07"/>
</dbReference>
<dbReference type="InParanoid" id="D8LTU4"/>
<feature type="compositionally biased region" description="Basic residues" evidence="1">
    <location>
        <begin position="414"/>
        <end position="426"/>
    </location>
</feature>
<feature type="region of interest" description="Disordered" evidence="1">
    <location>
        <begin position="1024"/>
        <end position="1049"/>
    </location>
</feature>
<feature type="region of interest" description="Disordered" evidence="1">
    <location>
        <begin position="81"/>
        <end position="222"/>
    </location>
</feature>
<feature type="region of interest" description="Disordered" evidence="1">
    <location>
        <begin position="839"/>
        <end position="919"/>
    </location>
</feature>
<protein>
    <submittedName>
        <fullName evidence="2">Uncharacterized protein</fullName>
    </submittedName>
</protein>
<feature type="compositionally biased region" description="Low complexity" evidence="1">
    <location>
        <begin position="550"/>
        <end position="562"/>
    </location>
</feature>
<feature type="region of interest" description="Disordered" evidence="1">
    <location>
        <begin position="526"/>
        <end position="609"/>
    </location>
</feature>
<proteinExistence type="predicted"/>
<feature type="compositionally biased region" description="Low complexity" evidence="1">
    <location>
        <begin position="851"/>
        <end position="863"/>
    </location>
</feature>
<feature type="compositionally biased region" description="Low complexity" evidence="1">
    <location>
        <begin position="650"/>
        <end position="662"/>
    </location>
</feature>
<feature type="compositionally biased region" description="Gly residues" evidence="1">
    <location>
        <begin position="1277"/>
        <end position="1287"/>
    </location>
</feature>
<gene>
    <name evidence="2" type="ORF">Esi_0009_0176</name>
</gene>
<accession>D8LTU4</accession>
<feature type="compositionally biased region" description="Low complexity" evidence="1">
    <location>
        <begin position="886"/>
        <end position="899"/>
    </location>
</feature>
<feature type="region of interest" description="Disordered" evidence="1">
    <location>
        <begin position="385"/>
        <end position="498"/>
    </location>
</feature>
<feature type="compositionally biased region" description="Basic and acidic residues" evidence="1">
    <location>
        <begin position="585"/>
        <end position="594"/>
    </location>
</feature>
<evidence type="ECO:0000313" key="2">
    <source>
        <dbReference type="EMBL" id="CBN73991.1"/>
    </source>
</evidence>
<dbReference type="OrthoDB" id="10408340at2759"/>
<name>D8LTU4_ECTSI</name>
<sequence length="1487" mass="162074">MHRFTRCAKEKLIFCPGHIEHGQPRPPANFPEFEGVDAERKRRFSAGDIFGGRATASRLYYSAAEWGPLGTRSARRVAHSVGNEIPPWSDNNHRRNDDDNESKNNNNSNINLSREERHTDEQANTTSREPHWSPGDQGLTLLREHPLAAQQDGPGTPPPTVPYDTLARDGRKIDYPPSIPSPCSGRRRRRASWSGPRDSRRPDDEESSECHEVSPRPASVPPLLQLRWERQGVSGRAYQNDGNPSLYRKKKMAARRRLSKHKGIRAAIERGWWPYLPLRWVILNDQHVLKILPRQGYILLFTAMYMTLVPTADEAEAKETARWEYGEDAKGLPQELGRAGITLGAFSEALFAVADNWTETVRANDYIEFLCVLWERVRPDVLFRPPPLKPESDDPPTAPSQHKGNHAAAAANKIGRRNQKARRKNRPKDGDDDYLRLHEMSRKAANVLGIGDERWRGGGGGGGGGEGREGEALDDNRRAPPTRLPPPQTPDGLQQLRIPGFRSKEAQRAAWVRHKQRRIVDPGRGVLLAPEGMDGLRGIHRGGGRGETSGGAKENQRQQQQKQETEEQSRKQRGRRRTRVTGILKEADRQRDVRTGGGGGYRPKEEEAEVEKEEMESIWDFITRNVPVNSRERDAFILFVERKQPDLLDNNNNINNKNYGRNPDVGVGDQTKPALGRPISSPSPKRPAAGGGGGGGGRVAAPPTTATVVRRYRTQEATWERARRQTVPSRALGELLEAWRSGQEGMTPAEYGAAFIGPPKRASFLAYAIANGWGTRAGGVHSQQTLDGVAAEWRRGSGRCPEMDALWEVLRDLLWDEAEGAIGEALSDGVDLYSIPHRLLHDPPRGRQGHRSSSSSIRRNSARPVLLSPRQRGDYDHHQQRHRRASTAPASTDGAAAAEFDGEGVGGGDNGFDRHGGGEGPAGRVLLQGERVAGSVRQGQAAFYQTPCPTERGACLEITLESHDDGSRAPGRSNDNGIPTAISLYAVQAPHRPLRLSFYTWVSRGKTHHRLLLNWKGPAAGLKGGDEGTLSPAPSPPRTGAVISSPWDGVRGYTSPRPATASASKPWKPVPPAPIHMAVVCPEPPPPPSPLAPAFDGSGIGILAATAQADETLDDRGIFGGVLQEPGRVEGGATRGSVGGQVATPRRKRVRFTVRVRVVGPPRVVLEGRWYSLPFGTDTGGGTTGPHPLAAFATLRLPTPLRATRWGPDSYPEDPFGDLDVSVFAGEEDRSGFVDSETLVTLQARHSTCDPDAVDIYCGTSPRPRPSPADHTWRMPIGGGGDGGGSGVAARVPGAPAPSQPVDGGGGSGNNGTRGVICPAPGHRQPGDNHHGAAGEVAGAGVSRMTVAMPRDHTGAFHVGVFGRERRKTTTGGGTARGGTINIKVTRLIDDQFVLKQLEFAQDFHRRFCPPGDDDERVPVLGSGRACQGVHTRPFLLASRRISPSQNEYSWRGTNTEGLVEVLRDSNRPGRVLTRYTETLQVCRLVF</sequence>
<evidence type="ECO:0000256" key="1">
    <source>
        <dbReference type="SAM" id="MobiDB-lite"/>
    </source>
</evidence>
<feature type="region of interest" description="Disordered" evidence="1">
    <location>
        <begin position="649"/>
        <end position="703"/>
    </location>
</feature>
<feature type="compositionally biased region" description="Low complexity" evidence="1">
    <location>
        <begin position="103"/>
        <end position="112"/>
    </location>
</feature>
<feature type="compositionally biased region" description="Gly residues" evidence="1">
    <location>
        <begin position="1303"/>
        <end position="1312"/>
    </location>
</feature>
<dbReference type="EMBL" id="FN649137">
    <property type="protein sequence ID" value="CBN73991.1"/>
    <property type="molecule type" value="Genomic_DNA"/>
</dbReference>
<feature type="compositionally biased region" description="Basic and acidic residues" evidence="1">
    <location>
        <begin position="197"/>
        <end position="214"/>
    </location>
</feature>
<dbReference type="EMBL" id="FN649732">
    <property type="protein sequence ID" value="CBN73991.1"/>
    <property type="molecule type" value="Genomic_DNA"/>
</dbReference>